<feature type="transmembrane region" description="Helical" evidence="1">
    <location>
        <begin position="221"/>
        <end position="239"/>
    </location>
</feature>
<feature type="transmembrane region" description="Helical" evidence="1">
    <location>
        <begin position="151"/>
        <end position="177"/>
    </location>
</feature>
<evidence type="ECO:0000313" key="3">
    <source>
        <dbReference type="Proteomes" id="UP001596378"/>
    </source>
</evidence>
<sequence length="500" mass="55032">MGAGNEMNLRYMYATLLFLVAGGLLPLLFLPRSDWGQLDAPLVMSLAVLVYSAAMLSYPVAANKERILDMTFWLFAYVFLGLVPLVQLAESRFPWPDTYGDGTLVTAQLMTLAGLLAYHAGTLLGKPSKASPTAPGNPAADFAKPGGTRRFLVVSGLAILISGALLVQSGGIHSLFLPRNALQNVYETKSQGLIADQLIKVPVFVCLIFGLTLWKRRLFRSALPKLTTLLLLALCLVVSNPISNARYWFGSVMLTLCLLFVPWRRIGRFGWTAGYLLLFIVVFPYTDLFRNNLDGDIQTAGISDIFVQKGDYDAFQMSLNAVEYVGANGTTHGKQLLGALLFWVPRSLWEAKPLSSGQLLGEASGYFYTNLSCPLWAEGYLNGGLAGVVLLFAVYGFVSRRLQSKYEESRRLSTMSIYRIIVPFLSAYQVFLLRGDLMNALAYMSSFLLFAYLFARRSGGGSLRKSLRGSRSRSPGRTFAADRAGSAAFSRYTLSDITKR</sequence>
<keyword evidence="1" id="KW-1133">Transmembrane helix</keyword>
<gene>
    <name evidence="2" type="ORF">ACFQMJ_33720</name>
</gene>
<dbReference type="EMBL" id="JBHTAI010000036">
    <property type="protein sequence ID" value="MFC7153512.1"/>
    <property type="molecule type" value="Genomic_DNA"/>
</dbReference>
<evidence type="ECO:0000313" key="2">
    <source>
        <dbReference type="EMBL" id="MFC7153512.1"/>
    </source>
</evidence>
<feature type="transmembrane region" description="Helical" evidence="1">
    <location>
        <begin position="380"/>
        <end position="400"/>
    </location>
</feature>
<feature type="transmembrane region" description="Helical" evidence="1">
    <location>
        <begin position="197"/>
        <end position="214"/>
    </location>
</feature>
<evidence type="ECO:0008006" key="4">
    <source>
        <dbReference type="Google" id="ProtNLM"/>
    </source>
</evidence>
<feature type="transmembrane region" description="Helical" evidence="1">
    <location>
        <begin position="12"/>
        <end position="30"/>
    </location>
</feature>
<dbReference type="Proteomes" id="UP001596378">
    <property type="component" value="Unassembled WGS sequence"/>
</dbReference>
<feature type="transmembrane region" description="Helical" evidence="1">
    <location>
        <begin position="72"/>
        <end position="90"/>
    </location>
</feature>
<feature type="transmembrane region" description="Helical" evidence="1">
    <location>
        <begin position="102"/>
        <end position="121"/>
    </location>
</feature>
<evidence type="ECO:0000256" key="1">
    <source>
        <dbReference type="SAM" id="Phobius"/>
    </source>
</evidence>
<feature type="transmembrane region" description="Helical" evidence="1">
    <location>
        <begin position="437"/>
        <end position="455"/>
    </location>
</feature>
<organism evidence="2 3">
    <name type="scientific">Cohnella cellulosilytica</name>
    <dbReference type="NCBI Taxonomy" id="986710"/>
    <lineage>
        <taxon>Bacteria</taxon>
        <taxon>Bacillati</taxon>
        <taxon>Bacillota</taxon>
        <taxon>Bacilli</taxon>
        <taxon>Bacillales</taxon>
        <taxon>Paenibacillaceae</taxon>
        <taxon>Cohnella</taxon>
    </lineage>
</organism>
<keyword evidence="1" id="KW-0812">Transmembrane</keyword>
<keyword evidence="3" id="KW-1185">Reference proteome</keyword>
<feature type="transmembrane region" description="Helical" evidence="1">
    <location>
        <begin position="412"/>
        <end position="431"/>
    </location>
</feature>
<feature type="transmembrane region" description="Helical" evidence="1">
    <location>
        <begin position="42"/>
        <end position="60"/>
    </location>
</feature>
<proteinExistence type="predicted"/>
<accession>A0ABW2FMS1</accession>
<dbReference type="RefSeq" id="WP_378052072.1">
    <property type="nucleotide sequence ID" value="NZ_JBHMDN010000042.1"/>
</dbReference>
<keyword evidence="1" id="KW-0472">Membrane</keyword>
<name>A0ABW2FMS1_9BACL</name>
<protein>
    <recommendedName>
        <fullName evidence="4">Oligosaccharide repeat unit polymerase</fullName>
    </recommendedName>
</protein>
<reference evidence="3" key="1">
    <citation type="journal article" date="2019" name="Int. J. Syst. Evol. Microbiol.">
        <title>The Global Catalogue of Microorganisms (GCM) 10K type strain sequencing project: providing services to taxonomists for standard genome sequencing and annotation.</title>
        <authorList>
            <consortium name="The Broad Institute Genomics Platform"/>
            <consortium name="The Broad Institute Genome Sequencing Center for Infectious Disease"/>
            <person name="Wu L."/>
            <person name="Ma J."/>
        </authorList>
    </citation>
    <scope>NUCLEOTIDE SEQUENCE [LARGE SCALE GENOMIC DNA]</scope>
    <source>
        <strain evidence="3">KCTC 12907</strain>
    </source>
</reference>
<comment type="caution">
    <text evidence="2">The sequence shown here is derived from an EMBL/GenBank/DDBJ whole genome shotgun (WGS) entry which is preliminary data.</text>
</comment>
<feature type="transmembrane region" description="Helical" evidence="1">
    <location>
        <begin position="245"/>
        <end position="262"/>
    </location>
</feature>
<feature type="transmembrane region" description="Helical" evidence="1">
    <location>
        <begin position="269"/>
        <end position="286"/>
    </location>
</feature>